<protein>
    <recommendedName>
        <fullName evidence="3">DUF4397 domain-containing protein</fullName>
    </recommendedName>
</protein>
<evidence type="ECO:0008006" key="3">
    <source>
        <dbReference type="Google" id="ProtNLM"/>
    </source>
</evidence>
<comment type="caution">
    <text evidence="1">The sequence shown here is derived from an EMBL/GenBank/DDBJ whole genome shotgun (WGS) entry which is preliminary data.</text>
</comment>
<evidence type="ECO:0000313" key="2">
    <source>
        <dbReference type="Proteomes" id="UP000271925"/>
    </source>
</evidence>
<dbReference type="OrthoDB" id="955770at2"/>
<dbReference type="EMBL" id="RQJO01000009">
    <property type="protein sequence ID" value="RRB02312.1"/>
    <property type="molecule type" value="Genomic_DNA"/>
</dbReference>
<accession>A0A3P1BMN5</accession>
<reference evidence="1 2" key="1">
    <citation type="submission" date="2018-11" db="EMBL/GenBank/DDBJ databases">
        <authorList>
            <person name="Zhou Z."/>
            <person name="Wang G."/>
        </authorList>
    </citation>
    <scope>NUCLEOTIDE SEQUENCE [LARGE SCALE GENOMIC DNA]</scope>
    <source>
        <strain evidence="1 2">KCTC52004</strain>
    </source>
</reference>
<gene>
    <name evidence="1" type="ORF">EHT25_17735</name>
</gene>
<dbReference type="PROSITE" id="PS51257">
    <property type="entry name" value="PROKAR_LIPOPROTEIN"/>
    <property type="match status" value="1"/>
</dbReference>
<sequence>MKKIVLVLVTFLAVVSCKNNNEVKPEDLGNYLIYTSLTASKFDKVEVKLDGKTVGVLTKPFVPSTIISVPPCGSETEGIVLNLSRPLGSYSLDAVATLNGKQVTKWSSSLRFETGSCKRTRLTSDL</sequence>
<keyword evidence="2" id="KW-1185">Reference proteome</keyword>
<dbReference type="AlphaFoldDB" id="A0A3P1BMN5"/>
<evidence type="ECO:0000313" key="1">
    <source>
        <dbReference type="EMBL" id="RRB02312.1"/>
    </source>
</evidence>
<organism evidence="1 2">
    <name type="scientific">Larkinella rosea</name>
    <dbReference type="NCBI Taxonomy" id="2025312"/>
    <lineage>
        <taxon>Bacteria</taxon>
        <taxon>Pseudomonadati</taxon>
        <taxon>Bacteroidota</taxon>
        <taxon>Cytophagia</taxon>
        <taxon>Cytophagales</taxon>
        <taxon>Spirosomataceae</taxon>
        <taxon>Larkinella</taxon>
    </lineage>
</organism>
<dbReference type="Proteomes" id="UP000271925">
    <property type="component" value="Unassembled WGS sequence"/>
</dbReference>
<name>A0A3P1BMN5_9BACT</name>
<proteinExistence type="predicted"/>
<dbReference type="RefSeq" id="WP_124876475.1">
    <property type="nucleotide sequence ID" value="NZ_RQJO01000009.1"/>
</dbReference>